<dbReference type="PANTHER" id="PTHR36981">
    <property type="entry name" value="ZGC:195170"/>
    <property type="match status" value="1"/>
</dbReference>
<evidence type="ECO:0000256" key="1">
    <source>
        <dbReference type="SAM" id="MobiDB-lite"/>
    </source>
</evidence>
<dbReference type="CDD" id="cd00122">
    <property type="entry name" value="MBD"/>
    <property type="match status" value="1"/>
</dbReference>
<dbReference type="PANTHER" id="PTHR36981:SF1">
    <property type="entry name" value="P2X PURINORECEPTOR 7 INTRACELLULAR DOMAIN-CONTAINING PROTEIN"/>
    <property type="match status" value="1"/>
</dbReference>
<gene>
    <name evidence="3" type="ORF">g.71669</name>
</gene>
<evidence type="ECO:0000259" key="2">
    <source>
        <dbReference type="PROSITE" id="PS50982"/>
    </source>
</evidence>
<feature type="compositionally biased region" description="Basic residues" evidence="1">
    <location>
        <begin position="157"/>
        <end position="169"/>
    </location>
</feature>
<dbReference type="SMART" id="SM00391">
    <property type="entry name" value="MBD"/>
    <property type="match status" value="1"/>
</dbReference>
<dbReference type="AlphaFoldDB" id="A0A146LUY1"/>
<feature type="domain" description="MBD" evidence="2">
    <location>
        <begin position="54"/>
        <end position="122"/>
    </location>
</feature>
<name>A0A146LUY1_LYGHE</name>
<feature type="region of interest" description="Disordered" evidence="1">
    <location>
        <begin position="140"/>
        <end position="200"/>
    </location>
</feature>
<dbReference type="Gene3D" id="3.30.890.10">
    <property type="entry name" value="Methyl-cpg-binding Protein 2, Chain A"/>
    <property type="match status" value="1"/>
</dbReference>
<dbReference type="PROSITE" id="PS50982">
    <property type="entry name" value="MBD"/>
    <property type="match status" value="1"/>
</dbReference>
<feature type="compositionally biased region" description="Low complexity" evidence="1">
    <location>
        <begin position="144"/>
        <end position="155"/>
    </location>
</feature>
<protein>
    <recommendedName>
        <fullName evidence="2">MBD domain-containing protein</fullName>
    </recommendedName>
</protein>
<proteinExistence type="predicted"/>
<feature type="compositionally biased region" description="Basic and acidic residues" evidence="1">
    <location>
        <begin position="170"/>
        <end position="188"/>
    </location>
</feature>
<accession>A0A146LUY1</accession>
<feature type="region of interest" description="Disordered" evidence="1">
    <location>
        <begin position="222"/>
        <end position="253"/>
    </location>
</feature>
<feature type="compositionally biased region" description="Polar residues" evidence="1">
    <location>
        <begin position="222"/>
        <end position="247"/>
    </location>
</feature>
<dbReference type="InterPro" id="IPR046815">
    <property type="entry name" value="P2RX7_C"/>
</dbReference>
<reference evidence="3" key="1">
    <citation type="journal article" date="2016" name="Gigascience">
        <title>De novo construction of an expanded transcriptome assembly for the western tarnished plant bug, Lygus hesperus.</title>
        <authorList>
            <person name="Tassone E.E."/>
            <person name="Geib S.M."/>
            <person name="Hall B."/>
            <person name="Fabrick J.A."/>
            <person name="Brent C.S."/>
            <person name="Hull J.J."/>
        </authorList>
    </citation>
    <scope>NUCLEOTIDE SEQUENCE</scope>
</reference>
<dbReference type="Pfam" id="PF01429">
    <property type="entry name" value="MBD"/>
    <property type="match status" value="1"/>
</dbReference>
<dbReference type="InterPro" id="IPR016177">
    <property type="entry name" value="DNA-bd_dom_sf"/>
</dbReference>
<sequence length="395" mass="43702">MAEIDPFSMLEVSFASVKDEELELDSSPPADRPGQGARTRKAKVMAEGIETIDIPNDSPFHVPLMFGWRREVVLRLNSSSSKADVYYIPPQGKKCRSLRDVEKLIQGTQLTLDGFTFVKKLLGVNDPSKELLRSASNVMPFKKTGSSDSGDTTSSPPHKRVKMTLKHAKVKPELQTEERPDVTERTSVDDSSDLGNGAMEVTGSSDVLMSLNLRPSTCSSPTLEGSFSNELSSTIQVPSSTTDVTSSEPDRSSIDMPAPQVFLHCCSCEMCSTMDEKSFCCSDIPNVAAVKSDFQCITHHPSFEKLILDNDVLSITRHMLSLKTKNKNKKNLLNTITPLNITWRYIAYKQFVSWINSNIAIGSRFQVAIPSCVVNAVREKYPENNGSYRVLKFSA</sequence>
<dbReference type="SUPFAM" id="SSF54171">
    <property type="entry name" value="DNA-binding domain"/>
    <property type="match status" value="1"/>
</dbReference>
<dbReference type="EMBL" id="GDHC01007734">
    <property type="protein sequence ID" value="JAQ10895.1"/>
    <property type="molecule type" value="Transcribed_RNA"/>
</dbReference>
<dbReference type="Pfam" id="PF20478">
    <property type="entry name" value="P2RX7_C"/>
    <property type="match status" value="1"/>
</dbReference>
<dbReference type="GO" id="GO:0003677">
    <property type="term" value="F:DNA binding"/>
    <property type="evidence" value="ECO:0007669"/>
    <property type="project" value="InterPro"/>
</dbReference>
<evidence type="ECO:0000313" key="3">
    <source>
        <dbReference type="EMBL" id="JAQ10895.1"/>
    </source>
</evidence>
<organism evidence="3">
    <name type="scientific">Lygus hesperus</name>
    <name type="common">Western plant bug</name>
    <dbReference type="NCBI Taxonomy" id="30085"/>
    <lineage>
        <taxon>Eukaryota</taxon>
        <taxon>Metazoa</taxon>
        <taxon>Ecdysozoa</taxon>
        <taxon>Arthropoda</taxon>
        <taxon>Hexapoda</taxon>
        <taxon>Insecta</taxon>
        <taxon>Pterygota</taxon>
        <taxon>Neoptera</taxon>
        <taxon>Paraneoptera</taxon>
        <taxon>Hemiptera</taxon>
        <taxon>Heteroptera</taxon>
        <taxon>Panheteroptera</taxon>
        <taxon>Cimicomorpha</taxon>
        <taxon>Miridae</taxon>
        <taxon>Mirini</taxon>
        <taxon>Lygus</taxon>
    </lineage>
</organism>
<dbReference type="InterPro" id="IPR001739">
    <property type="entry name" value="Methyl_CpG_DNA-bd"/>
</dbReference>